<keyword evidence="2 7" id="KW-0813">Transport</keyword>
<sequence length="290" mass="32060">MEPPEMMRESPLSRILRGLALLVVALFFLFPIFWVLLMSFQTNEQILRIPPSLFFEPTLGNYVALVSGKLETAAGTLEIPFMRNLGNSVLLSAVSVALSLVLGVPAAYAFARFRFRLGENIAFTLLSFRFAPPLLVLLPLSLYFQDLGLNDTYTGLIWVYQLISLPLILWIVRGYFEDISPDIEHAYRIDGHSWWRTFTRIALPLARPGIAAAALLAFIFCWNNFIFALILASADKQPVTVGALAFVTASGIQYGQIAAAVILSVTPTLLLALYAQRYLVEGLSLGAVKG</sequence>
<feature type="transmembrane region" description="Helical" evidence="7">
    <location>
        <begin position="15"/>
        <end position="37"/>
    </location>
</feature>
<comment type="similarity">
    <text evidence="7">Belongs to the binding-protein-dependent transport system permease family.</text>
</comment>
<keyword evidence="6 7" id="KW-0472">Membrane</keyword>
<dbReference type="CDD" id="cd06261">
    <property type="entry name" value="TM_PBP2"/>
    <property type="match status" value="1"/>
</dbReference>
<name>A0ABU8XKK6_9PROT</name>
<evidence type="ECO:0000313" key="10">
    <source>
        <dbReference type="Proteomes" id="UP001375743"/>
    </source>
</evidence>
<feature type="transmembrane region" description="Helical" evidence="7">
    <location>
        <begin position="89"/>
        <end position="111"/>
    </location>
</feature>
<dbReference type="Proteomes" id="UP001375743">
    <property type="component" value="Unassembled WGS sequence"/>
</dbReference>
<accession>A0ABU8XKK6</accession>
<feature type="transmembrane region" description="Helical" evidence="7">
    <location>
        <begin position="156"/>
        <end position="176"/>
    </location>
</feature>
<dbReference type="PROSITE" id="PS50928">
    <property type="entry name" value="ABC_TM1"/>
    <property type="match status" value="1"/>
</dbReference>
<organism evidence="9 10">
    <name type="scientific">Benzoatithermus flavus</name>
    <dbReference type="NCBI Taxonomy" id="3108223"/>
    <lineage>
        <taxon>Bacteria</taxon>
        <taxon>Pseudomonadati</taxon>
        <taxon>Pseudomonadota</taxon>
        <taxon>Alphaproteobacteria</taxon>
        <taxon>Geminicoccales</taxon>
        <taxon>Geminicoccaceae</taxon>
        <taxon>Benzoatithermus</taxon>
    </lineage>
</organism>
<keyword evidence="4 7" id="KW-0812">Transmembrane</keyword>
<dbReference type="InterPro" id="IPR050901">
    <property type="entry name" value="BP-dep_ABC_trans_perm"/>
</dbReference>
<dbReference type="SUPFAM" id="SSF161098">
    <property type="entry name" value="MetI-like"/>
    <property type="match status" value="1"/>
</dbReference>
<feature type="domain" description="ABC transmembrane type-1" evidence="8">
    <location>
        <begin position="85"/>
        <end position="275"/>
    </location>
</feature>
<dbReference type="InterPro" id="IPR035906">
    <property type="entry name" value="MetI-like_sf"/>
</dbReference>
<evidence type="ECO:0000256" key="5">
    <source>
        <dbReference type="ARBA" id="ARBA00022989"/>
    </source>
</evidence>
<feature type="transmembrane region" description="Helical" evidence="7">
    <location>
        <begin position="123"/>
        <end position="144"/>
    </location>
</feature>
<dbReference type="InterPro" id="IPR000515">
    <property type="entry name" value="MetI-like"/>
</dbReference>
<comment type="caution">
    <text evidence="9">The sequence shown here is derived from an EMBL/GenBank/DDBJ whole genome shotgun (WGS) entry which is preliminary data.</text>
</comment>
<keyword evidence="5 7" id="KW-1133">Transmembrane helix</keyword>
<reference evidence="9 10" key="1">
    <citation type="submission" date="2024-01" db="EMBL/GenBank/DDBJ databases">
        <title>Multi-omics insights into the function and evolution of sodium benzoate biodegradation pathways in Benzoatithermus flavus gen. nov., sp. nov. from hot spring.</title>
        <authorList>
            <person name="Hu C.-J."/>
            <person name="Li W.-J."/>
        </authorList>
    </citation>
    <scope>NUCLEOTIDE SEQUENCE [LARGE SCALE GENOMIC DNA]</scope>
    <source>
        <strain evidence="9 10">SYSU G07066</strain>
    </source>
</reference>
<keyword evidence="3" id="KW-1003">Cell membrane</keyword>
<proteinExistence type="inferred from homology"/>
<comment type="subcellular location">
    <subcellularLocation>
        <location evidence="1 7">Cell membrane</location>
        <topology evidence="1 7">Multi-pass membrane protein</topology>
    </subcellularLocation>
</comment>
<dbReference type="Gene3D" id="1.10.3720.10">
    <property type="entry name" value="MetI-like"/>
    <property type="match status" value="1"/>
</dbReference>
<evidence type="ECO:0000256" key="1">
    <source>
        <dbReference type="ARBA" id="ARBA00004651"/>
    </source>
</evidence>
<gene>
    <name evidence="9" type="ORF">U1T56_00395</name>
</gene>
<dbReference type="EMBL" id="JBBLZC010000001">
    <property type="protein sequence ID" value="MEK0081594.1"/>
    <property type="molecule type" value="Genomic_DNA"/>
</dbReference>
<feature type="transmembrane region" description="Helical" evidence="7">
    <location>
        <begin position="210"/>
        <end position="234"/>
    </location>
</feature>
<evidence type="ECO:0000256" key="3">
    <source>
        <dbReference type="ARBA" id="ARBA00022475"/>
    </source>
</evidence>
<dbReference type="Pfam" id="PF00528">
    <property type="entry name" value="BPD_transp_1"/>
    <property type="match status" value="1"/>
</dbReference>
<feature type="transmembrane region" description="Helical" evidence="7">
    <location>
        <begin position="254"/>
        <end position="275"/>
    </location>
</feature>
<dbReference type="PANTHER" id="PTHR32243:SF18">
    <property type="entry name" value="INNER MEMBRANE ABC TRANSPORTER PERMEASE PROTEIN YCJP"/>
    <property type="match status" value="1"/>
</dbReference>
<evidence type="ECO:0000256" key="2">
    <source>
        <dbReference type="ARBA" id="ARBA00022448"/>
    </source>
</evidence>
<evidence type="ECO:0000256" key="6">
    <source>
        <dbReference type="ARBA" id="ARBA00023136"/>
    </source>
</evidence>
<evidence type="ECO:0000313" key="9">
    <source>
        <dbReference type="EMBL" id="MEK0081594.1"/>
    </source>
</evidence>
<evidence type="ECO:0000256" key="4">
    <source>
        <dbReference type="ARBA" id="ARBA00022692"/>
    </source>
</evidence>
<keyword evidence="10" id="KW-1185">Reference proteome</keyword>
<evidence type="ECO:0000259" key="8">
    <source>
        <dbReference type="PROSITE" id="PS50928"/>
    </source>
</evidence>
<protein>
    <submittedName>
        <fullName evidence="9">Carbohydrate ABC transporter permease</fullName>
    </submittedName>
</protein>
<dbReference type="PANTHER" id="PTHR32243">
    <property type="entry name" value="MALTOSE TRANSPORT SYSTEM PERMEASE-RELATED"/>
    <property type="match status" value="1"/>
</dbReference>
<evidence type="ECO:0000256" key="7">
    <source>
        <dbReference type="RuleBase" id="RU363032"/>
    </source>
</evidence>